<proteinExistence type="predicted"/>
<feature type="compositionally biased region" description="Polar residues" evidence="1">
    <location>
        <begin position="129"/>
        <end position="151"/>
    </location>
</feature>
<evidence type="ECO:0000313" key="2">
    <source>
        <dbReference type="EMBL" id="CAG8711190.1"/>
    </source>
</evidence>
<name>A0A9N9HX59_9GLOM</name>
<feature type="region of interest" description="Disordered" evidence="1">
    <location>
        <begin position="174"/>
        <end position="218"/>
    </location>
</feature>
<reference evidence="2" key="1">
    <citation type="submission" date="2021-06" db="EMBL/GenBank/DDBJ databases">
        <authorList>
            <person name="Kallberg Y."/>
            <person name="Tangrot J."/>
            <person name="Rosling A."/>
        </authorList>
    </citation>
    <scope>NUCLEOTIDE SEQUENCE</scope>
    <source>
        <strain evidence="2">FL130A</strain>
    </source>
</reference>
<dbReference type="AlphaFoldDB" id="A0A9N9HX59"/>
<dbReference type="Proteomes" id="UP000789508">
    <property type="component" value="Unassembled WGS sequence"/>
</dbReference>
<feature type="compositionally biased region" description="Polar residues" evidence="1">
    <location>
        <begin position="174"/>
        <end position="213"/>
    </location>
</feature>
<keyword evidence="3" id="KW-1185">Reference proteome</keyword>
<feature type="non-terminal residue" evidence="2">
    <location>
        <position position="377"/>
    </location>
</feature>
<accession>A0A9N9HX59</accession>
<organism evidence="2 3">
    <name type="scientific">Ambispora leptoticha</name>
    <dbReference type="NCBI Taxonomy" id="144679"/>
    <lineage>
        <taxon>Eukaryota</taxon>
        <taxon>Fungi</taxon>
        <taxon>Fungi incertae sedis</taxon>
        <taxon>Mucoromycota</taxon>
        <taxon>Glomeromycotina</taxon>
        <taxon>Glomeromycetes</taxon>
        <taxon>Archaeosporales</taxon>
        <taxon>Ambisporaceae</taxon>
        <taxon>Ambispora</taxon>
    </lineage>
</organism>
<comment type="caution">
    <text evidence="2">The sequence shown here is derived from an EMBL/GenBank/DDBJ whole genome shotgun (WGS) entry which is preliminary data.</text>
</comment>
<dbReference type="OrthoDB" id="5591786at2759"/>
<protein>
    <submittedName>
        <fullName evidence="2">14093_t:CDS:1</fullName>
    </submittedName>
</protein>
<sequence length="377" mass="42515">PNWNYSDDHHDTIFIELEDQGPHWDNNEGSNSPSITIQGLPEDVPIIPEQSRAVSSQDINDNINVIQDVRTSSRGAIRTRLELQHAEALRDNDISGLTEQLRTSLNESEEGSETEDGSRTPIQADIIDSNLNTSRQIQQRETSQNPMENQDNTIFQFTLPPRLPARIQNRDLNVFSTNSQSTGEQSNNDSNTSREGTNVNQRNSDSSSQNKNLKFTIPPSRSLPQDLVLYASAGDLYLLDPKARLEPLHSVSRIVRQSDVRWLPHLQGFDRLNMMECIPELSLAIVASQKGKVALVRLLRVSSEGGNDRYILQPEKYLPLMQNMPMEPLLGMCVSKQISSSSDPAFHYYRLFLLYLDGNLCCYEISRDIETNPSYGA</sequence>
<evidence type="ECO:0000256" key="1">
    <source>
        <dbReference type="SAM" id="MobiDB-lite"/>
    </source>
</evidence>
<dbReference type="EMBL" id="CAJVPS010022578">
    <property type="protein sequence ID" value="CAG8711190.1"/>
    <property type="molecule type" value="Genomic_DNA"/>
</dbReference>
<evidence type="ECO:0000313" key="3">
    <source>
        <dbReference type="Proteomes" id="UP000789508"/>
    </source>
</evidence>
<feature type="region of interest" description="Disordered" evidence="1">
    <location>
        <begin position="101"/>
        <end position="151"/>
    </location>
</feature>
<gene>
    <name evidence="2" type="ORF">ALEPTO_LOCUS11915</name>
</gene>